<evidence type="ECO:0000259" key="6">
    <source>
        <dbReference type="Pfam" id="PF00108"/>
    </source>
</evidence>
<dbReference type="InterPro" id="IPR020613">
    <property type="entry name" value="Thiolase_CS"/>
</dbReference>
<organism evidence="8 9">
    <name type="scientific">Mycolicibacterium murale</name>
    <dbReference type="NCBI Taxonomy" id="182220"/>
    <lineage>
        <taxon>Bacteria</taxon>
        <taxon>Bacillati</taxon>
        <taxon>Actinomycetota</taxon>
        <taxon>Actinomycetes</taxon>
        <taxon>Mycobacteriales</taxon>
        <taxon>Mycobacteriaceae</taxon>
        <taxon>Mycolicibacterium</taxon>
    </lineage>
</organism>
<evidence type="ECO:0000256" key="4">
    <source>
        <dbReference type="PIRSR" id="PIRSR000429-1"/>
    </source>
</evidence>
<dbReference type="NCBIfam" id="NF005865">
    <property type="entry name" value="PRK07801.1"/>
    <property type="match status" value="1"/>
</dbReference>
<protein>
    <submittedName>
        <fullName evidence="8">Acetyl-CoA acetyltransferase</fullName>
    </submittedName>
</protein>
<evidence type="ECO:0000256" key="5">
    <source>
        <dbReference type="RuleBase" id="RU003557"/>
    </source>
</evidence>
<dbReference type="Pfam" id="PF02803">
    <property type="entry name" value="Thiolase_C"/>
    <property type="match status" value="1"/>
</dbReference>
<sequence>MPEAYVVEAVRTAVGKRNGSLAGVHPVDLGAAAWRGLFDRVDVDPGAVDDVIAGCVDAIGGQAGNIARLSWLAAGYPEEVPGVTVDRQCGSSQQAISFGAQAIMSGTADLIVAGGMQNMSQIPISSAMTAGQQYGFTTPTNESKSWLHRYGDQEISQFRGSELIAEKWELSREEMERYALTSHERAFAAIRGGHFDNEIISVDGFSMDEGPRESSLEKMAGLKTLVEGGRLTAAMASQISDGASAVLLASEQAVKDHKLRPRARIHHISARGADPVFMLTGPIPATRYALEKTGLSIDDIDTVEINEAFAPVVMAWLKELKADPAKVNPSGGAIALGHPLGATGAKLFTTMLNTLERTGGRYGLQTMCEGGGTANVTIIERL</sequence>
<dbReference type="GO" id="GO:0016747">
    <property type="term" value="F:acyltransferase activity, transferring groups other than amino-acyl groups"/>
    <property type="evidence" value="ECO:0007669"/>
    <property type="project" value="InterPro"/>
</dbReference>
<comment type="similarity">
    <text evidence="1 5">Belongs to the thiolase-like superfamily. Thiolase family.</text>
</comment>
<dbReference type="SUPFAM" id="SSF53901">
    <property type="entry name" value="Thiolase-like"/>
    <property type="match status" value="2"/>
</dbReference>
<reference evidence="8 9" key="1">
    <citation type="journal article" date="2019" name="Emerg. Microbes Infect.">
        <title>Comprehensive subspecies identification of 175 nontuberculous mycobacteria species based on 7547 genomic profiles.</title>
        <authorList>
            <person name="Matsumoto Y."/>
            <person name="Kinjo T."/>
            <person name="Motooka D."/>
            <person name="Nabeya D."/>
            <person name="Jung N."/>
            <person name="Uechi K."/>
            <person name="Horii T."/>
            <person name="Iida T."/>
            <person name="Fujita J."/>
            <person name="Nakamura S."/>
        </authorList>
    </citation>
    <scope>NUCLEOTIDE SEQUENCE [LARGE SCALE GENOMIC DNA]</scope>
    <source>
        <strain evidence="8 9">JCM 13392</strain>
    </source>
</reference>
<dbReference type="NCBIfam" id="TIGR01930">
    <property type="entry name" value="AcCoA-C-Actrans"/>
    <property type="match status" value="1"/>
</dbReference>
<evidence type="ECO:0000313" key="9">
    <source>
        <dbReference type="Proteomes" id="UP000465241"/>
    </source>
</evidence>
<feature type="active site" description="Proton acceptor" evidence="4">
    <location>
        <position position="368"/>
    </location>
</feature>
<dbReference type="InterPro" id="IPR020617">
    <property type="entry name" value="Thiolase_C"/>
</dbReference>
<evidence type="ECO:0000313" key="8">
    <source>
        <dbReference type="EMBL" id="GFG62288.1"/>
    </source>
</evidence>
<feature type="domain" description="Thiolase N-terminal" evidence="6">
    <location>
        <begin position="5"/>
        <end position="252"/>
    </location>
</feature>
<feature type="active site" description="Acyl-thioester intermediate" evidence="4">
    <location>
        <position position="89"/>
    </location>
</feature>
<dbReference type="Proteomes" id="UP000465241">
    <property type="component" value="Unassembled WGS sequence"/>
</dbReference>
<evidence type="ECO:0000259" key="7">
    <source>
        <dbReference type="Pfam" id="PF02803"/>
    </source>
</evidence>
<evidence type="ECO:0000256" key="3">
    <source>
        <dbReference type="ARBA" id="ARBA00023315"/>
    </source>
</evidence>
<evidence type="ECO:0000256" key="1">
    <source>
        <dbReference type="ARBA" id="ARBA00010982"/>
    </source>
</evidence>
<name>A0A7I9WXX1_9MYCO</name>
<dbReference type="Pfam" id="PF00108">
    <property type="entry name" value="Thiolase_N"/>
    <property type="match status" value="1"/>
</dbReference>
<dbReference type="RefSeq" id="WP_068914779.1">
    <property type="nucleotide sequence ID" value="NZ_BAAAMC010000033.1"/>
</dbReference>
<feature type="active site" description="Proton acceptor" evidence="4">
    <location>
        <position position="338"/>
    </location>
</feature>
<gene>
    <name evidence="8" type="primary">fadA6</name>
    <name evidence="8" type="ORF">MMUR_64240</name>
</gene>
<dbReference type="EMBL" id="BLKT01000003">
    <property type="protein sequence ID" value="GFG62288.1"/>
    <property type="molecule type" value="Genomic_DNA"/>
</dbReference>
<feature type="domain" description="Thiolase C-terminal" evidence="7">
    <location>
        <begin position="260"/>
        <end position="381"/>
    </location>
</feature>
<dbReference type="InterPro" id="IPR020616">
    <property type="entry name" value="Thiolase_N"/>
</dbReference>
<accession>A0A7I9WXX1</accession>
<comment type="caution">
    <text evidence="8">The sequence shown here is derived from an EMBL/GenBank/DDBJ whole genome shotgun (WGS) entry which is preliminary data.</text>
</comment>
<dbReference type="PANTHER" id="PTHR43365">
    <property type="entry name" value="BLR7806 PROTEIN"/>
    <property type="match status" value="1"/>
</dbReference>
<dbReference type="AlphaFoldDB" id="A0A7I9WXX1"/>
<dbReference type="CDD" id="cd00751">
    <property type="entry name" value="thiolase"/>
    <property type="match status" value="1"/>
</dbReference>
<proteinExistence type="inferred from homology"/>
<evidence type="ECO:0000256" key="2">
    <source>
        <dbReference type="ARBA" id="ARBA00022679"/>
    </source>
</evidence>
<dbReference type="InterPro" id="IPR016039">
    <property type="entry name" value="Thiolase-like"/>
</dbReference>
<keyword evidence="2 5" id="KW-0808">Transferase</keyword>
<keyword evidence="3 5" id="KW-0012">Acyltransferase</keyword>
<dbReference type="Gene3D" id="3.40.47.10">
    <property type="match status" value="1"/>
</dbReference>
<dbReference type="PROSITE" id="PS00737">
    <property type="entry name" value="THIOLASE_2"/>
    <property type="match status" value="1"/>
</dbReference>
<dbReference type="PIRSF" id="PIRSF000429">
    <property type="entry name" value="Ac-CoA_Ac_transf"/>
    <property type="match status" value="1"/>
</dbReference>
<keyword evidence="9" id="KW-1185">Reference proteome</keyword>
<dbReference type="PANTHER" id="PTHR43365:SF1">
    <property type="entry name" value="ACETYL-COA C-ACYLTRANSFERASE"/>
    <property type="match status" value="1"/>
</dbReference>
<dbReference type="InterPro" id="IPR002155">
    <property type="entry name" value="Thiolase"/>
</dbReference>